<dbReference type="Pfam" id="PF07839">
    <property type="entry name" value="CaM_binding"/>
    <property type="match status" value="2"/>
</dbReference>
<name>A0A2P5AIR8_PARAD</name>
<feature type="region of interest" description="Disordered" evidence="1">
    <location>
        <begin position="432"/>
        <end position="533"/>
    </location>
</feature>
<feature type="region of interest" description="Disordered" evidence="1">
    <location>
        <begin position="156"/>
        <end position="267"/>
    </location>
</feature>
<feature type="compositionally biased region" description="Polar residues" evidence="1">
    <location>
        <begin position="89"/>
        <end position="98"/>
    </location>
</feature>
<feature type="compositionally biased region" description="Polar residues" evidence="1">
    <location>
        <begin position="1108"/>
        <end position="1121"/>
    </location>
</feature>
<feature type="compositionally biased region" description="Basic and acidic residues" evidence="1">
    <location>
        <begin position="1122"/>
        <end position="1135"/>
    </location>
</feature>
<feature type="compositionally biased region" description="Basic and acidic residues" evidence="1">
    <location>
        <begin position="1148"/>
        <end position="1170"/>
    </location>
</feature>
<dbReference type="SMART" id="SM01054">
    <property type="entry name" value="CaM_binding"/>
    <property type="match status" value="2"/>
</dbReference>
<dbReference type="OrthoDB" id="1096728at2759"/>
<dbReference type="STRING" id="3476.A0A2P5AIR8"/>
<feature type="region of interest" description="Disordered" evidence="1">
    <location>
        <begin position="587"/>
        <end position="606"/>
    </location>
</feature>
<dbReference type="InterPro" id="IPR012417">
    <property type="entry name" value="CaM-bd_dom_pln"/>
</dbReference>
<gene>
    <name evidence="3" type="ORF">PanWU01x14_328470</name>
</gene>
<evidence type="ECO:0000313" key="3">
    <source>
        <dbReference type="EMBL" id="PON36407.1"/>
    </source>
</evidence>
<dbReference type="Proteomes" id="UP000237105">
    <property type="component" value="Unassembled WGS sequence"/>
</dbReference>
<feature type="compositionally biased region" description="Polar residues" evidence="1">
    <location>
        <begin position="181"/>
        <end position="204"/>
    </location>
</feature>
<feature type="region of interest" description="Disordered" evidence="1">
    <location>
        <begin position="89"/>
        <end position="144"/>
    </location>
</feature>
<feature type="domain" description="Calmodulin-binding" evidence="2">
    <location>
        <begin position="1164"/>
        <end position="1281"/>
    </location>
</feature>
<organism evidence="3 4">
    <name type="scientific">Parasponia andersonii</name>
    <name type="common">Sponia andersonii</name>
    <dbReference type="NCBI Taxonomy" id="3476"/>
    <lineage>
        <taxon>Eukaryota</taxon>
        <taxon>Viridiplantae</taxon>
        <taxon>Streptophyta</taxon>
        <taxon>Embryophyta</taxon>
        <taxon>Tracheophyta</taxon>
        <taxon>Spermatophyta</taxon>
        <taxon>Magnoliopsida</taxon>
        <taxon>eudicotyledons</taxon>
        <taxon>Gunneridae</taxon>
        <taxon>Pentapetalae</taxon>
        <taxon>rosids</taxon>
        <taxon>fabids</taxon>
        <taxon>Rosales</taxon>
        <taxon>Cannabaceae</taxon>
        <taxon>Parasponia</taxon>
    </lineage>
</organism>
<dbReference type="EMBL" id="JXTB01000570">
    <property type="protein sequence ID" value="PON36407.1"/>
    <property type="molecule type" value="Genomic_DNA"/>
</dbReference>
<feature type="compositionally biased region" description="Basic and acidic residues" evidence="1">
    <location>
        <begin position="813"/>
        <end position="822"/>
    </location>
</feature>
<accession>A0A2P5AIR8</accession>
<feature type="compositionally biased region" description="Polar residues" evidence="1">
    <location>
        <begin position="488"/>
        <end position="500"/>
    </location>
</feature>
<dbReference type="PANTHER" id="PTHR33923">
    <property type="entry name" value="CALMODULIN-BINDING PROTEIN-RELATED"/>
    <property type="match status" value="1"/>
</dbReference>
<proteinExistence type="predicted"/>
<feature type="region of interest" description="Disordered" evidence="1">
    <location>
        <begin position="645"/>
        <end position="684"/>
    </location>
</feature>
<feature type="compositionally biased region" description="Polar residues" evidence="1">
    <location>
        <begin position="228"/>
        <end position="237"/>
    </location>
</feature>
<dbReference type="GO" id="GO:0005516">
    <property type="term" value="F:calmodulin binding"/>
    <property type="evidence" value="ECO:0007669"/>
    <property type="project" value="InterPro"/>
</dbReference>
<dbReference type="PANTHER" id="PTHR33923:SF3">
    <property type="entry name" value="CALMODULIN BINDING PROTEIN PICBP"/>
    <property type="match status" value="1"/>
</dbReference>
<comment type="caution">
    <text evidence="3">The sequence shown here is derived from an EMBL/GenBank/DDBJ whole genome shotgun (WGS) entry which is preliminary data.</text>
</comment>
<keyword evidence="4" id="KW-1185">Reference proteome</keyword>
<evidence type="ECO:0000256" key="1">
    <source>
        <dbReference type="SAM" id="MobiDB-lite"/>
    </source>
</evidence>
<evidence type="ECO:0000259" key="2">
    <source>
        <dbReference type="SMART" id="SM01054"/>
    </source>
</evidence>
<feature type="compositionally biased region" description="Basic residues" evidence="1">
    <location>
        <begin position="124"/>
        <end position="133"/>
    </location>
</feature>
<feature type="compositionally biased region" description="Low complexity" evidence="1">
    <location>
        <begin position="785"/>
        <end position="794"/>
    </location>
</feature>
<feature type="region of interest" description="Disordered" evidence="1">
    <location>
        <begin position="389"/>
        <end position="414"/>
    </location>
</feature>
<reference evidence="4" key="1">
    <citation type="submission" date="2016-06" db="EMBL/GenBank/DDBJ databases">
        <title>Parallel loss of symbiosis genes in relatives of nitrogen-fixing non-legume Parasponia.</title>
        <authorList>
            <person name="Van Velzen R."/>
            <person name="Holmer R."/>
            <person name="Bu F."/>
            <person name="Rutten L."/>
            <person name="Van Zeijl A."/>
            <person name="Liu W."/>
            <person name="Santuari L."/>
            <person name="Cao Q."/>
            <person name="Sharma T."/>
            <person name="Shen D."/>
            <person name="Roswanjaya Y."/>
            <person name="Wardhani T."/>
            <person name="Kalhor M.S."/>
            <person name="Jansen J."/>
            <person name="Van den Hoogen J."/>
            <person name="Gungor B."/>
            <person name="Hartog M."/>
            <person name="Hontelez J."/>
            <person name="Verver J."/>
            <person name="Yang W.-C."/>
            <person name="Schijlen E."/>
            <person name="Repin R."/>
            <person name="Schilthuizen M."/>
            <person name="Schranz E."/>
            <person name="Heidstra R."/>
            <person name="Miyata K."/>
            <person name="Fedorova E."/>
            <person name="Kohlen W."/>
            <person name="Bisseling T."/>
            <person name="Smit S."/>
            <person name="Geurts R."/>
        </authorList>
    </citation>
    <scope>NUCLEOTIDE SEQUENCE [LARGE SCALE GENOMIC DNA]</scope>
    <source>
        <strain evidence="4">cv. WU1-14</strain>
    </source>
</reference>
<dbReference type="InterPro" id="IPR044681">
    <property type="entry name" value="PICBP-like"/>
</dbReference>
<feature type="compositionally biased region" description="Polar residues" evidence="1">
    <location>
        <begin position="110"/>
        <end position="122"/>
    </location>
</feature>
<feature type="region of interest" description="Disordered" evidence="1">
    <location>
        <begin position="785"/>
        <end position="880"/>
    </location>
</feature>
<feature type="domain" description="Calmodulin-binding" evidence="2">
    <location>
        <begin position="668"/>
        <end position="782"/>
    </location>
</feature>
<feature type="compositionally biased region" description="Polar residues" evidence="1">
    <location>
        <begin position="870"/>
        <end position="880"/>
    </location>
</feature>
<feature type="compositionally biased region" description="Polar residues" evidence="1">
    <location>
        <begin position="519"/>
        <end position="533"/>
    </location>
</feature>
<protein>
    <submittedName>
        <fullName evidence="3">Calmodulin-binding domain</fullName>
    </submittedName>
</protein>
<feature type="compositionally biased region" description="Polar residues" evidence="1">
    <location>
        <begin position="591"/>
        <end position="603"/>
    </location>
</feature>
<feature type="region of interest" description="Disordered" evidence="1">
    <location>
        <begin position="1106"/>
        <end position="1187"/>
    </location>
</feature>
<evidence type="ECO:0000313" key="4">
    <source>
        <dbReference type="Proteomes" id="UP000237105"/>
    </source>
</evidence>
<feature type="region of interest" description="Disordered" evidence="1">
    <location>
        <begin position="26"/>
        <end position="52"/>
    </location>
</feature>
<sequence>MVTEKFEAGTDFCDVNNESDQVSVTVESTLSVEQDNKSREGPQVKNNNKLKKLRSIKLSKSPTLKPSKRRSKSQLRNILVELFSDIETSPRSTSSHLSRFSRKSAPPITRRSSFKSGKTLTRMSSKKLKKPLMKKSLGGSDINQMKISRSTSLVNFDGSIPARRGNKSELDQSYVEVEASPHSSKSINGSGVTKMSLQQATPHTPESGYSRVDGKRKTSVYSKPKSLSPGQKSSSRTLTRKASLKPLRASTKMAGAKSKRGSLMKHDEISQVSDLSVERATCSSTLKDSKFPDTLQLQQGGSETDGISVMKFCTFSYCSLHGHRHAKADVPPLKRLISMRRRSLKNKKRFSLENRSICREKHSGKAMKDPISLLVQEVDRDLSLDLDKEQEAARSSGLGGYGEEDAKANGSLSPAERVEISSLECCSANTELNRSVSETSDKEEAGTTATKTDEDYNNDSESVGKNIERNDTATGKAHDEMSKPDDSSFISPSKLQNEQTAAKEEKENLDPDDGFFQFPPSTDSELNVTNNGTPRMQLKDQKYVRMWRLMYKHAVKGVAGSGTVENQVPPDRVDKTEQVEEAEVVLESNDSESCQGLTESDQATPVERANAGRQQMELYQNDAVKLVQEAFNEILLPEIQELSSDDRSVSSSVSSGQELFEQGHVDGTSSLKEEKTSSKVGAKSEQKVSKSWSSLKKIIVLKRFVKALEKVKKISRREPRYLPLQPDPEAEQVNLRHQTAEERKNAEEWMLDYALQQVISKLAPPQQRRVAMLVKAFETVLPLSDLKSSPSLNSAEATQVHRGQACNSPLVQTDEKTSKETDECADQVSDFLKAEPQDPAGFSKLKDIKQEENVPLSESDDKDRNEGQMPGSTTDNWNNSKVILPMDQPGSFSICLEEIGSHKSCDKLSSNDIVSTSREVLHDENVQVATKQVDVNLSSETCNAGYELCDTKSKNNVISADETLVIPSASINPLEDATAVNKEENERNEEELEFPIESPPIEESGSECTTDVAQDTQLEKQSYMRLWCLVYKHMASGIDAKDGTRLNNDEAKTTQGADLSISSQSFPEKYQDTNMKDDTVDIQKAALRRIEAIKLIEKAIDDILLPENQDNSPDDQSTISDSIRDEEPQEKKFSVKEPLISCSTANESFRESSRKEAEDLRIQENEERASNDVPIAEEQKTSSNQKIPRSWSNLKKMILLKRFIKALEDVRKFTPRGPRFLPLEADPEAEKVNLRHHGADERKSAEEWMLDYALQQAVAKLTPARKRKVQLLVEAFETVSPTIRS</sequence>
<feature type="compositionally biased region" description="Basic and acidic residues" evidence="1">
    <location>
        <begin position="671"/>
        <end position="684"/>
    </location>
</feature>
<feature type="compositionally biased region" description="Basic and acidic residues" evidence="1">
    <location>
        <begin position="466"/>
        <end position="486"/>
    </location>
</feature>